<keyword evidence="7" id="KW-1185">Reference proteome</keyword>
<feature type="chain" id="PRO_5003238029" description="CUB domain-containing protein" evidence="4">
    <location>
        <begin position="21"/>
        <end position="242"/>
    </location>
</feature>
<evidence type="ECO:0000256" key="1">
    <source>
        <dbReference type="ARBA" id="ARBA00023157"/>
    </source>
</evidence>
<dbReference type="CDD" id="cd00041">
    <property type="entry name" value="CUB"/>
    <property type="match status" value="1"/>
</dbReference>
<dbReference type="KEGG" id="dpx:DAPPUDRAFT_110047"/>
<dbReference type="Gene3D" id="2.60.120.290">
    <property type="entry name" value="Spermadhesin, CUB domain"/>
    <property type="match status" value="1"/>
</dbReference>
<name>E9H512_DAPPU</name>
<comment type="caution">
    <text evidence="2">Lacks conserved residue(s) required for the propagation of feature annotation.</text>
</comment>
<dbReference type="InterPro" id="IPR000859">
    <property type="entry name" value="CUB_dom"/>
</dbReference>
<dbReference type="SUPFAM" id="SSF49854">
    <property type="entry name" value="Spermadhesin, CUB domain"/>
    <property type="match status" value="1"/>
</dbReference>
<evidence type="ECO:0000256" key="2">
    <source>
        <dbReference type="PROSITE-ProRule" id="PRU00059"/>
    </source>
</evidence>
<dbReference type="InterPro" id="IPR035914">
    <property type="entry name" value="Sperma_CUB_dom_sf"/>
</dbReference>
<protein>
    <recommendedName>
        <fullName evidence="5">CUB domain-containing protein</fullName>
    </recommendedName>
</protein>
<dbReference type="PROSITE" id="PS01180">
    <property type="entry name" value="CUB"/>
    <property type="match status" value="1"/>
</dbReference>
<keyword evidence="4" id="KW-0732">Signal</keyword>
<dbReference type="AlphaFoldDB" id="E9H512"/>
<feature type="region of interest" description="Disordered" evidence="3">
    <location>
        <begin position="40"/>
        <end position="103"/>
    </location>
</feature>
<dbReference type="GO" id="GO:0038024">
    <property type="term" value="F:cargo receptor activity"/>
    <property type="evidence" value="ECO:0000318"/>
    <property type="project" value="GO_Central"/>
</dbReference>
<evidence type="ECO:0000256" key="4">
    <source>
        <dbReference type="SAM" id="SignalP"/>
    </source>
</evidence>
<dbReference type="InParanoid" id="E9H512"/>
<feature type="signal peptide" evidence="4">
    <location>
        <begin position="1"/>
        <end position="20"/>
    </location>
</feature>
<organism evidence="6 7">
    <name type="scientific">Daphnia pulex</name>
    <name type="common">Water flea</name>
    <dbReference type="NCBI Taxonomy" id="6669"/>
    <lineage>
        <taxon>Eukaryota</taxon>
        <taxon>Metazoa</taxon>
        <taxon>Ecdysozoa</taxon>
        <taxon>Arthropoda</taxon>
        <taxon>Crustacea</taxon>
        <taxon>Branchiopoda</taxon>
        <taxon>Diplostraca</taxon>
        <taxon>Cladocera</taxon>
        <taxon>Anomopoda</taxon>
        <taxon>Daphniidae</taxon>
        <taxon>Daphnia</taxon>
    </lineage>
</organism>
<dbReference type="Pfam" id="PF00431">
    <property type="entry name" value="CUB"/>
    <property type="match status" value="1"/>
</dbReference>
<dbReference type="PhylomeDB" id="E9H512"/>
<dbReference type="HOGENOM" id="CLU_1148225_0_0_1"/>
<dbReference type="Proteomes" id="UP000000305">
    <property type="component" value="Unassembled WGS sequence"/>
</dbReference>
<evidence type="ECO:0000313" key="7">
    <source>
        <dbReference type="Proteomes" id="UP000000305"/>
    </source>
</evidence>
<evidence type="ECO:0000259" key="5">
    <source>
        <dbReference type="PROSITE" id="PS01180"/>
    </source>
</evidence>
<keyword evidence="1" id="KW-1015">Disulfide bond</keyword>
<accession>E9H512</accession>
<dbReference type="OrthoDB" id="9971251at2759"/>
<dbReference type="EMBL" id="GL732592">
    <property type="protein sequence ID" value="EFX73265.1"/>
    <property type="molecule type" value="Genomic_DNA"/>
</dbReference>
<gene>
    <name evidence="6" type="ORF">DAPPUDRAFT_110047</name>
</gene>
<sequence length="242" mass="26355">MKLFPIVFFFLLAVVCLAFAAAEAGRKELCNSQQTPTKLMARRTWPSQTAKPTIVTTTSTSTTTTAEPSTVSTTKPTTTTTWKTTTGWTTTGTPSTTSTTSSSTLSTTITTKATTRIPLPFLLSCSVNNDPAGTGIVQSPNFPGDYGNEDRYLDVIITAPEGWKIQLQFTTFNLNTDIVDEVTVDDGQSYVSPSTSGYTISTQTNRIVIQFSTSVSEKPGNAIYNWQATFSVKVFHLHRQFL</sequence>
<feature type="domain" description="CUB" evidence="5">
    <location>
        <begin position="125"/>
        <end position="233"/>
    </location>
</feature>
<feature type="compositionally biased region" description="Low complexity" evidence="3">
    <location>
        <begin position="49"/>
        <end position="103"/>
    </location>
</feature>
<proteinExistence type="predicted"/>
<dbReference type="SMART" id="SM00042">
    <property type="entry name" value="CUB"/>
    <property type="match status" value="1"/>
</dbReference>
<evidence type="ECO:0000313" key="6">
    <source>
        <dbReference type="EMBL" id="EFX73265.1"/>
    </source>
</evidence>
<reference evidence="6 7" key="1">
    <citation type="journal article" date="2011" name="Science">
        <title>The ecoresponsive genome of Daphnia pulex.</title>
        <authorList>
            <person name="Colbourne J.K."/>
            <person name="Pfrender M.E."/>
            <person name="Gilbert D."/>
            <person name="Thomas W.K."/>
            <person name="Tucker A."/>
            <person name="Oakley T.H."/>
            <person name="Tokishita S."/>
            <person name="Aerts A."/>
            <person name="Arnold G.J."/>
            <person name="Basu M.K."/>
            <person name="Bauer D.J."/>
            <person name="Caceres C.E."/>
            <person name="Carmel L."/>
            <person name="Casola C."/>
            <person name="Choi J.H."/>
            <person name="Detter J.C."/>
            <person name="Dong Q."/>
            <person name="Dusheyko S."/>
            <person name="Eads B.D."/>
            <person name="Frohlich T."/>
            <person name="Geiler-Samerotte K.A."/>
            <person name="Gerlach D."/>
            <person name="Hatcher P."/>
            <person name="Jogdeo S."/>
            <person name="Krijgsveld J."/>
            <person name="Kriventseva E.V."/>
            <person name="Kultz D."/>
            <person name="Laforsch C."/>
            <person name="Lindquist E."/>
            <person name="Lopez J."/>
            <person name="Manak J.R."/>
            <person name="Muller J."/>
            <person name="Pangilinan J."/>
            <person name="Patwardhan R.P."/>
            <person name="Pitluck S."/>
            <person name="Pritham E.J."/>
            <person name="Rechtsteiner A."/>
            <person name="Rho M."/>
            <person name="Rogozin I.B."/>
            <person name="Sakarya O."/>
            <person name="Salamov A."/>
            <person name="Schaack S."/>
            <person name="Shapiro H."/>
            <person name="Shiga Y."/>
            <person name="Skalitzky C."/>
            <person name="Smith Z."/>
            <person name="Souvorov A."/>
            <person name="Sung W."/>
            <person name="Tang Z."/>
            <person name="Tsuchiya D."/>
            <person name="Tu H."/>
            <person name="Vos H."/>
            <person name="Wang M."/>
            <person name="Wolf Y.I."/>
            <person name="Yamagata H."/>
            <person name="Yamada T."/>
            <person name="Ye Y."/>
            <person name="Shaw J.R."/>
            <person name="Andrews J."/>
            <person name="Crease T.J."/>
            <person name="Tang H."/>
            <person name="Lucas S.M."/>
            <person name="Robertson H.M."/>
            <person name="Bork P."/>
            <person name="Koonin E.V."/>
            <person name="Zdobnov E.M."/>
            <person name="Grigoriev I.V."/>
            <person name="Lynch M."/>
            <person name="Boore J.L."/>
        </authorList>
    </citation>
    <scope>NUCLEOTIDE SEQUENCE [LARGE SCALE GENOMIC DNA]</scope>
</reference>
<evidence type="ECO:0000256" key="3">
    <source>
        <dbReference type="SAM" id="MobiDB-lite"/>
    </source>
</evidence>